<dbReference type="PANTHER" id="PTHR11098:SF1">
    <property type="entry name" value="NICOTINATE PHOSPHORIBOSYLTRANSFERASE"/>
    <property type="match status" value="1"/>
</dbReference>
<evidence type="ECO:0000256" key="4">
    <source>
        <dbReference type="ARBA" id="ARBA00022553"/>
    </source>
</evidence>
<evidence type="ECO:0000256" key="5">
    <source>
        <dbReference type="ARBA" id="ARBA00022598"/>
    </source>
</evidence>
<dbReference type="InterPro" id="IPR041525">
    <property type="entry name" value="N/Namide_PRibTrfase"/>
</dbReference>
<feature type="region of interest" description="Disordered" evidence="8">
    <location>
        <begin position="305"/>
        <end position="332"/>
    </location>
</feature>
<dbReference type="SUPFAM" id="SSF54675">
    <property type="entry name" value="Nicotinate/Quinolinate PRTase N-terminal domain-like"/>
    <property type="match status" value="1"/>
</dbReference>
<gene>
    <name evidence="11" type="ORF">EWM64_g2536</name>
</gene>
<sequence>MADPRPEELGDPSRILPKSILDTDLYKFTMQQAVLQHFPDAQCSYQFTHRDKHVFFTRRSINQFRDAVSRFSEITLTDEELTWLPRACPYFKPAYLSYLRAYRFKPSQVHIRFVPRWQYESDSASLPPSPMPEEPNGDPNEQGRVEIEAVGPWVEAILWEVPLMATLSEIYFRTVDTDWTHDGQEDIAYAKAKAMLSAGCVFSEFGTRRRRSFHVQDVVVATLLRAERELRAPGKISGTSNVYLAMKYGIPAVGTIAHEWFMGIAAMRGYEHANSIAMDLWEATYKNVLLLVLTDTFSTQAFWHVRPPRPSSQSQSDISEEPQTPIDGVLDPVQKKVRNLNKKLKAIDELKEKSQRGERLEATQLKKIESEVEIRKELTSLSVSS</sequence>
<evidence type="ECO:0000256" key="7">
    <source>
        <dbReference type="ARBA" id="ARBA00048668"/>
    </source>
</evidence>
<reference evidence="11 12" key="1">
    <citation type="submission" date="2019-02" db="EMBL/GenBank/DDBJ databases">
        <title>Genome sequencing of the rare red list fungi Hericium alpestre (H. flagellum).</title>
        <authorList>
            <person name="Buettner E."/>
            <person name="Kellner H."/>
        </authorList>
    </citation>
    <scope>NUCLEOTIDE SEQUENCE [LARGE SCALE GENOMIC DNA]</scope>
    <source>
        <strain evidence="11 12">DSM 108284</strain>
    </source>
</reference>
<accession>A0A4Z0A366</accession>
<evidence type="ECO:0000256" key="8">
    <source>
        <dbReference type="SAM" id="MobiDB-lite"/>
    </source>
</evidence>
<dbReference type="AlphaFoldDB" id="A0A4Z0A366"/>
<evidence type="ECO:0000256" key="1">
    <source>
        <dbReference type="ARBA" id="ARBA00004952"/>
    </source>
</evidence>
<dbReference type="GO" id="GO:0034355">
    <property type="term" value="P:NAD+ biosynthetic process via the salvage pathway"/>
    <property type="evidence" value="ECO:0007669"/>
    <property type="project" value="TreeGrafter"/>
</dbReference>
<keyword evidence="5" id="KW-0436">Ligase</keyword>
<keyword evidence="4" id="KW-0597">Phosphoprotein</keyword>
<dbReference type="Gene3D" id="3.20.140.10">
    <property type="entry name" value="nicotinate phosphoribosyltransferase"/>
    <property type="match status" value="1"/>
</dbReference>
<dbReference type="EC" id="6.3.4.21" evidence="3"/>
<proteinExistence type="inferred from homology"/>
<comment type="pathway">
    <text evidence="1">Cofactor biosynthesis; NAD(+) biosynthesis; nicotinate D-ribonucleotide from nicotinate: step 1/1.</text>
</comment>
<dbReference type="InterPro" id="IPR007229">
    <property type="entry name" value="Nic_PRibTrfase-Fam"/>
</dbReference>
<comment type="catalytic activity">
    <reaction evidence="7">
        <text>5-phospho-alpha-D-ribose 1-diphosphate + nicotinate + ATP + H2O = nicotinate beta-D-ribonucleotide + ADP + phosphate + diphosphate</text>
        <dbReference type="Rhea" id="RHEA:36163"/>
        <dbReference type="ChEBI" id="CHEBI:15377"/>
        <dbReference type="ChEBI" id="CHEBI:30616"/>
        <dbReference type="ChEBI" id="CHEBI:32544"/>
        <dbReference type="ChEBI" id="CHEBI:33019"/>
        <dbReference type="ChEBI" id="CHEBI:43474"/>
        <dbReference type="ChEBI" id="CHEBI:57502"/>
        <dbReference type="ChEBI" id="CHEBI:58017"/>
        <dbReference type="ChEBI" id="CHEBI:456216"/>
        <dbReference type="EC" id="6.3.4.21"/>
    </reaction>
</comment>
<dbReference type="Pfam" id="PF17767">
    <property type="entry name" value="NAPRTase_N"/>
    <property type="match status" value="1"/>
</dbReference>
<evidence type="ECO:0000259" key="9">
    <source>
        <dbReference type="Pfam" id="PF04095"/>
    </source>
</evidence>
<dbReference type="UniPathway" id="UPA00253">
    <property type="reaction ID" value="UER00457"/>
</dbReference>
<dbReference type="Proteomes" id="UP000298061">
    <property type="component" value="Unassembled WGS sequence"/>
</dbReference>
<dbReference type="OrthoDB" id="193380at2759"/>
<dbReference type="InterPro" id="IPR040727">
    <property type="entry name" value="NAPRTase_N"/>
</dbReference>
<dbReference type="GO" id="GO:0004516">
    <property type="term" value="F:nicotinate phosphoribosyltransferase activity"/>
    <property type="evidence" value="ECO:0007669"/>
    <property type="project" value="UniProtKB-EC"/>
</dbReference>
<evidence type="ECO:0000313" key="12">
    <source>
        <dbReference type="Proteomes" id="UP000298061"/>
    </source>
</evidence>
<comment type="caution">
    <text evidence="11">The sequence shown here is derived from an EMBL/GenBank/DDBJ whole genome shotgun (WGS) entry which is preliminary data.</text>
</comment>
<dbReference type="PANTHER" id="PTHR11098">
    <property type="entry name" value="NICOTINATE PHOSPHORIBOSYLTRANSFERASE"/>
    <property type="match status" value="1"/>
</dbReference>
<evidence type="ECO:0000256" key="2">
    <source>
        <dbReference type="ARBA" id="ARBA00010897"/>
    </source>
</evidence>
<feature type="domain" description="Nicotinate/nicotinamide phosphoribosyltransferase" evidence="9">
    <location>
        <begin position="202"/>
        <end position="303"/>
    </location>
</feature>
<evidence type="ECO:0000259" key="10">
    <source>
        <dbReference type="Pfam" id="PF17767"/>
    </source>
</evidence>
<name>A0A4Z0A366_9AGAM</name>
<dbReference type="STRING" id="135208.A0A4Z0A366"/>
<evidence type="ECO:0000256" key="6">
    <source>
        <dbReference type="ARBA" id="ARBA00022642"/>
    </source>
</evidence>
<feature type="domain" description="Nicotinate phosphoribosyltransferase N-terminal" evidence="10">
    <location>
        <begin position="21"/>
        <end position="113"/>
    </location>
</feature>
<comment type="similarity">
    <text evidence="2">Belongs to the NAPRTase family.</text>
</comment>
<keyword evidence="6" id="KW-0662">Pyridine nucleotide biosynthesis</keyword>
<dbReference type="EMBL" id="SFCI01000208">
    <property type="protein sequence ID" value="TFY81472.1"/>
    <property type="molecule type" value="Genomic_DNA"/>
</dbReference>
<evidence type="ECO:0000256" key="3">
    <source>
        <dbReference type="ARBA" id="ARBA00013236"/>
    </source>
</evidence>
<organism evidence="11 12">
    <name type="scientific">Hericium alpestre</name>
    <dbReference type="NCBI Taxonomy" id="135208"/>
    <lineage>
        <taxon>Eukaryota</taxon>
        <taxon>Fungi</taxon>
        <taxon>Dikarya</taxon>
        <taxon>Basidiomycota</taxon>
        <taxon>Agaricomycotina</taxon>
        <taxon>Agaricomycetes</taxon>
        <taxon>Russulales</taxon>
        <taxon>Hericiaceae</taxon>
        <taxon>Hericium</taxon>
    </lineage>
</organism>
<evidence type="ECO:0000313" key="11">
    <source>
        <dbReference type="EMBL" id="TFY81472.1"/>
    </source>
</evidence>
<dbReference type="SUPFAM" id="SSF51690">
    <property type="entry name" value="Nicotinate/Quinolinate PRTase C-terminal domain-like"/>
    <property type="match status" value="1"/>
</dbReference>
<dbReference type="Pfam" id="PF04095">
    <property type="entry name" value="NAPRTase"/>
    <property type="match status" value="1"/>
</dbReference>
<dbReference type="GO" id="GO:0005829">
    <property type="term" value="C:cytosol"/>
    <property type="evidence" value="ECO:0007669"/>
    <property type="project" value="TreeGrafter"/>
</dbReference>
<keyword evidence="12" id="KW-1185">Reference proteome</keyword>
<protein>
    <recommendedName>
        <fullName evidence="3">nicotinate phosphoribosyltransferase</fullName>
        <ecNumber evidence="3">6.3.4.21</ecNumber>
    </recommendedName>
</protein>
<dbReference type="InterPro" id="IPR036068">
    <property type="entry name" value="Nicotinate_pribotase-like_C"/>
</dbReference>